<feature type="transmembrane region" description="Helical" evidence="10">
    <location>
        <begin position="60"/>
        <end position="81"/>
    </location>
</feature>
<keyword evidence="5 10" id="KW-0812">Transmembrane</keyword>
<dbReference type="AlphaFoldDB" id="A0A316GBP3"/>
<dbReference type="Proteomes" id="UP000245390">
    <property type="component" value="Unassembled WGS sequence"/>
</dbReference>
<feature type="transmembrane region" description="Helical" evidence="10">
    <location>
        <begin position="101"/>
        <end position="125"/>
    </location>
</feature>
<comment type="subcellular location">
    <subcellularLocation>
        <location evidence="1">Cell inner membrane</location>
        <topology evidence="1">Multi-pass membrane protein</topology>
    </subcellularLocation>
</comment>
<evidence type="ECO:0000256" key="8">
    <source>
        <dbReference type="ARBA" id="ARBA00023136"/>
    </source>
</evidence>
<feature type="transmembrane region" description="Helical" evidence="10">
    <location>
        <begin position="319"/>
        <end position="340"/>
    </location>
</feature>
<evidence type="ECO:0000256" key="3">
    <source>
        <dbReference type="ARBA" id="ARBA00022449"/>
    </source>
</evidence>
<evidence type="ECO:0000256" key="5">
    <source>
        <dbReference type="ARBA" id="ARBA00022692"/>
    </source>
</evidence>
<dbReference type="InterPro" id="IPR050222">
    <property type="entry name" value="MATE_MdtK"/>
</dbReference>
<feature type="transmembrane region" description="Helical" evidence="10">
    <location>
        <begin position="137"/>
        <end position="155"/>
    </location>
</feature>
<dbReference type="CDD" id="cd13131">
    <property type="entry name" value="MATE_NorM_like"/>
    <property type="match status" value="1"/>
</dbReference>
<sequence>MQQDSPHAPPARAGEQIRALLGLGLPLVGSHLAQMAIVTTDTLMMGWYDIPSLAALSLSGPIWFNVFVLGSGFGWAVMPMIASALSQGDGRQVRRITRMGLWLSALWGLIVTPFFIFAESIFLAIGQDPEVSRLAGIYMVWLGLAMTPALLVNVLKSYLSALELTRAILFITILGAVLNFVFDWLLIFGNLGFPELGISGAGIASLLGNLIAFGLLAVYAGRARPSHQLFRNIHRIDREYFARVFRLGWPIGLTTFAEVGLFAAATTMMGWVGTIQLAAHGIALQIASLTFMVHMGLSQAITVRGGRYWGVGDRDTLRVASLAAMGMSLTFAGLTIIIFLTIPGSLVGLFVDPADPQRPAILAAGASLLAVAALFQLVDSGQVMALGMLRGVQDTRVPMIMAVVSYWVVGLPVSYVMGFTFGLGGTGIWLGLTVGLAGACLMMQTRYWTRYTLSA</sequence>
<evidence type="ECO:0000256" key="4">
    <source>
        <dbReference type="ARBA" id="ARBA00022475"/>
    </source>
</evidence>
<reference evidence="11 12" key="1">
    <citation type="submission" date="2018-05" db="EMBL/GenBank/DDBJ databases">
        <title>Genomic Encyclopedia of Type Strains, Phase IV (KMG-IV): sequencing the most valuable type-strain genomes for metagenomic binning, comparative biology and taxonomic classification.</title>
        <authorList>
            <person name="Goeker M."/>
        </authorList>
    </citation>
    <scope>NUCLEOTIDE SEQUENCE [LARGE SCALE GENOMIC DNA]</scope>
    <source>
        <strain evidence="11 12">DSM 103371</strain>
    </source>
</reference>
<gene>
    <name evidence="11" type="ORF">C8D95_101134</name>
</gene>
<evidence type="ECO:0000256" key="10">
    <source>
        <dbReference type="SAM" id="Phobius"/>
    </source>
</evidence>
<feature type="transmembrane region" description="Helical" evidence="10">
    <location>
        <begin position="240"/>
        <end position="265"/>
    </location>
</feature>
<dbReference type="PANTHER" id="PTHR43298">
    <property type="entry name" value="MULTIDRUG RESISTANCE PROTEIN NORM-RELATED"/>
    <property type="match status" value="1"/>
</dbReference>
<keyword evidence="7" id="KW-0406">Ion transport</keyword>
<evidence type="ECO:0000256" key="7">
    <source>
        <dbReference type="ARBA" id="ARBA00023065"/>
    </source>
</evidence>
<dbReference type="KEGG" id="salo:EF888_02145"/>
<evidence type="ECO:0000313" key="11">
    <source>
        <dbReference type="EMBL" id="PWK58328.1"/>
    </source>
</evidence>
<proteinExistence type="predicted"/>
<dbReference type="InterPro" id="IPR048279">
    <property type="entry name" value="MdtK-like"/>
</dbReference>
<dbReference type="NCBIfam" id="TIGR00797">
    <property type="entry name" value="matE"/>
    <property type="match status" value="1"/>
</dbReference>
<feature type="transmembrane region" description="Helical" evidence="10">
    <location>
        <begin position="360"/>
        <end position="378"/>
    </location>
</feature>
<name>A0A316GBP3_9RHOB</name>
<dbReference type="OrthoDB" id="9780160at2"/>
<organism evidence="11 12">
    <name type="scientific">Silicimonas algicola</name>
    <dbReference type="NCBI Taxonomy" id="1826607"/>
    <lineage>
        <taxon>Bacteria</taxon>
        <taxon>Pseudomonadati</taxon>
        <taxon>Pseudomonadota</taxon>
        <taxon>Alphaproteobacteria</taxon>
        <taxon>Rhodobacterales</taxon>
        <taxon>Paracoccaceae</taxon>
    </lineage>
</organism>
<dbReference type="GO" id="GO:0006811">
    <property type="term" value="P:monoatomic ion transport"/>
    <property type="evidence" value="ECO:0007669"/>
    <property type="project" value="UniProtKB-KW"/>
</dbReference>
<dbReference type="GO" id="GO:0042910">
    <property type="term" value="F:xenobiotic transmembrane transporter activity"/>
    <property type="evidence" value="ECO:0007669"/>
    <property type="project" value="InterPro"/>
</dbReference>
<keyword evidence="4" id="KW-1003">Cell membrane</keyword>
<dbReference type="Pfam" id="PF01554">
    <property type="entry name" value="MatE"/>
    <property type="match status" value="2"/>
</dbReference>
<dbReference type="EMBL" id="QGGV01000001">
    <property type="protein sequence ID" value="PWK58328.1"/>
    <property type="molecule type" value="Genomic_DNA"/>
</dbReference>
<feature type="transmembrane region" description="Helical" evidence="10">
    <location>
        <begin position="198"/>
        <end position="219"/>
    </location>
</feature>
<feature type="transmembrane region" description="Helical" evidence="10">
    <location>
        <begin position="423"/>
        <end position="443"/>
    </location>
</feature>
<keyword evidence="12" id="KW-1185">Reference proteome</keyword>
<evidence type="ECO:0000256" key="6">
    <source>
        <dbReference type="ARBA" id="ARBA00022989"/>
    </source>
</evidence>
<feature type="transmembrane region" description="Helical" evidence="10">
    <location>
        <begin position="399"/>
        <end position="417"/>
    </location>
</feature>
<evidence type="ECO:0000256" key="2">
    <source>
        <dbReference type="ARBA" id="ARBA00022448"/>
    </source>
</evidence>
<protein>
    <recommendedName>
        <fullName evidence="9">Multidrug-efflux transporter</fullName>
    </recommendedName>
</protein>
<comment type="caution">
    <text evidence="11">The sequence shown here is derived from an EMBL/GenBank/DDBJ whole genome shotgun (WGS) entry which is preliminary data.</text>
</comment>
<dbReference type="PIRSF" id="PIRSF006603">
    <property type="entry name" value="DinF"/>
    <property type="match status" value="1"/>
</dbReference>
<dbReference type="GO" id="GO:0015297">
    <property type="term" value="F:antiporter activity"/>
    <property type="evidence" value="ECO:0007669"/>
    <property type="project" value="UniProtKB-KW"/>
</dbReference>
<feature type="transmembrane region" description="Helical" evidence="10">
    <location>
        <begin position="277"/>
        <end position="298"/>
    </location>
</feature>
<keyword evidence="2" id="KW-0813">Transport</keyword>
<keyword evidence="8 10" id="KW-0472">Membrane</keyword>
<keyword evidence="3" id="KW-0050">Antiport</keyword>
<evidence type="ECO:0000256" key="1">
    <source>
        <dbReference type="ARBA" id="ARBA00004429"/>
    </source>
</evidence>
<keyword evidence="6 10" id="KW-1133">Transmembrane helix</keyword>
<accession>A0A316GBP3</accession>
<dbReference type="RefSeq" id="WP_109757236.1">
    <property type="nucleotide sequence ID" value="NZ_CP034588.1"/>
</dbReference>
<evidence type="ECO:0000256" key="9">
    <source>
        <dbReference type="ARBA" id="ARBA00031636"/>
    </source>
</evidence>
<evidence type="ECO:0000313" key="12">
    <source>
        <dbReference type="Proteomes" id="UP000245390"/>
    </source>
</evidence>
<dbReference type="PANTHER" id="PTHR43298:SF2">
    <property type="entry name" value="FMN_FAD EXPORTER YEEO-RELATED"/>
    <property type="match status" value="1"/>
</dbReference>
<feature type="transmembrane region" description="Helical" evidence="10">
    <location>
        <begin position="20"/>
        <end position="40"/>
    </location>
</feature>
<dbReference type="GO" id="GO:0005886">
    <property type="term" value="C:plasma membrane"/>
    <property type="evidence" value="ECO:0007669"/>
    <property type="project" value="UniProtKB-SubCell"/>
</dbReference>
<dbReference type="InterPro" id="IPR002528">
    <property type="entry name" value="MATE_fam"/>
</dbReference>
<feature type="transmembrane region" description="Helical" evidence="10">
    <location>
        <begin position="167"/>
        <end position="186"/>
    </location>
</feature>